<dbReference type="RefSeq" id="WP_405336016.1">
    <property type="nucleotide sequence ID" value="NZ_JBANFI010000001.1"/>
</dbReference>
<dbReference type="Proteomes" id="UP001621714">
    <property type="component" value="Unassembled WGS sequence"/>
</dbReference>
<dbReference type="EMBL" id="JBANFI010000001">
    <property type="protein sequence ID" value="MFK7159532.1"/>
    <property type="molecule type" value="Genomic_DNA"/>
</dbReference>
<name>A0ABW8PTC5_9GAMM</name>
<keyword evidence="1" id="KW-0472">Membrane</keyword>
<evidence type="ECO:0000313" key="3">
    <source>
        <dbReference type="Proteomes" id="UP001621714"/>
    </source>
</evidence>
<proteinExistence type="predicted"/>
<keyword evidence="1" id="KW-1133">Transmembrane helix</keyword>
<keyword evidence="1" id="KW-0812">Transmembrane</keyword>
<evidence type="ECO:0000313" key="2">
    <source>
        <dbReference type="EMBL" id="MFK7159532.1"/>
    </source>
</evidence>
<organism evidence="2 3">
    <name type="scientific">Marinospirillum alkalitolerans</name>
    <dbReference type="NCBI Taxonomy" id="3123374"/>
    <lineage>
        <taxon>Bacteria</taxon>
        <taxon>Pseudomonadati</taxon>
        <taxon>Pseudomonadota</taxon>
        <taxon>Gammaproteobacteria</taxon>
        <taxon>Oceanospirillales</taxon>
        <taxon>Oceanospirillaceae</taxon>
        <taxon>Marinospirillum</taxon>
    </lineage>
</organism>
<comment type="caution">
    <text evidence="2">The sequence shown here is derived from an EMBL/GenBank/DDBJ whole genome shotgun (WGS) entry which is preliminary data.</text>
</comment>
<reference evidence="2 3" key="1">
    <citation type="submission" date="2024-02" db="EMBL/GenBank/DDBJ databases">
        <title>Marinospirillum sp. MEB 164 isolated from Lonar lake sediment.</title>
        <authorList>
            <person name="Joshi A."/>
            <person name="Thite S."/>
        </authorList>
    </citation>
    <scope>NUCLEOTIDE SEQUENCE [LARGE SCALE GENOMIC DNA]</scope>
    <source>
        <strain evidence="2 3">MEB164</strain>
    </source>
</reference>
<sequence length="40" mass="4365">MMSMPTEFETLNPVLALVLMLVSLVMGIFPALMQLGLLLS</sequence>
<protein>
    <submittedName>
        <fullName evidence="2">Uncharacterized protein</fullName>
    </submittedName>
</protein>
<keyword evidence="3" id="KW-1185">Reference proteome</keyword>
<feature type="transmembrane region" description="Helical" evidence="1">
    <location>
        <begin position="14"/>
        <end position="39"/>
    </location>
</feature>
<gene>
    <name evidence="2" type="ORF">V6U78_00585</name>
</gene>
<evidence type="ECO:0000256" key="1">
    <source>
        <dbReference type="SAM" id="Phobius"/>
    </source>
</evidence>
<accession>A0ABW8PTC5</accession>